<dbReference type="InterPro" id="IPR012914">
    <property type="entry name" value="PucR_dom"/>
</dbReference>
<evidence type="ECO:0000313" key="5">
    <source>
        <dbReference type="EMBL" id="RJQ87869.1"/>
    </source>
</evidence>
<evidence type="ECO:0000313" key="6">
    <source>
        <dbReference type="Proteomes" id="UP000285112"/>
    </source>
</evidence>
<feature type="domain" description="Purine catabolism PurC-like" evidence="2">
    <location>
        <begin position="26"/>
        <end position="146"/>
    </location>
</feature>
<name>A0A419I7L4_9PSEU</name>
<dbReference type="PANTHER" id="PTHR33744:SF1">
    <property type="entry name" value="DNA-BINDING TRANSCRIPTIONAL ACTIVATOR ADER"/>
    <property type="match status" value="1"/>
</dbReference>
<dbReference type="Gene3D" id="1.10.10.2840">
    <property type="entry name" value="PucR C-terminal helix-turn-helix domain"/>
    <property type="match status" value="1"/>
</dbReference>
<reference evidence="5 6" key="1">
    <citation type="submission" date="2018-09" db="EMBL/GenBank/DDBJ databases">
        <title>YIM PH 21725 draft genome.</title>
        <authorList>
            <person name="Miao C."/>
        </authorList>
    </citation>
    <scope>NUCLEOTIDE SEQUENCE [LARGE SCALE GENOMIC DNA]</scope>
    <source>
        <strain evidence="6">YIM PH21725</strain>
    </source>
</reference>
<dbReference type="Pfam" id="PF13556">
    <property type="entry name" value="HTH_30"/>
    <property type="match status" value="1"/>
</dbReference>
<evidence type="ECO:0000259" key="4">
    <source>
        <dbReference type="Pfam" id="PF17853"/>
    </source>
</evidence>
<dbReference type="InterPro" id="IPR042070">
    <property type="entry name" value="PucR_C-HTH_sf"/>
</dbReference>
<keyword evidence="6" id="KW-1185">Reference proteome</keyword>
<dbReference type="PANTHER" id="PTHR33744">
    <property type="entry name" value="CARBOHYDRATE DIACID REGULATOR"/>
    <property type="match status" value="1"/>
</dbReference>
<proteinExistence type="inferred from homology"/>
<protein>
    <submittedName>
        <fullName evidence="5">PucR family transcriptional regulator</fullName>
    </submittedName>
</protein>
<evidence type="ECO:0000259" key="3">
    <source>
        <dbReference type="Pfam" id="PF13556"/>
    </source>
</evidence>
<dbReference type="Pfam" id="PF17853">
    <property type="entry name" value="GGDEF_2"/>
    <property type="match status" value="1"/>
</dbReference>
<dbReference type="Pfam" id="PF07905">
    <property type="entry name" value="PucR"/>
    <property type="match status" value="1"/>
</dbReference>
<accession>A0A419I7L4</accession>
<sequence length="555" mass="62386">MYDFRVSDYTSVAMDQGRLLPTVREILTLPPVLAGDPRLLVGERWADRPVRWVHVCEQPDLARFIDAGDLVLTSGMGLQNHPEEWLPVLETLTERGASGLFLELGRYFERFPAEVVERAEETGLALAVFRRQTRFVEIIHSVHRSILQRHTHELERIATMHAAFTKLGLTGPSTGEILQLARSVLHREVYLEDLAHRLVAFARADDSPAPVMADWREHSLRRPNVDQAAYDDETGTLVVPVGTPDEQWGRLVIPLGHTPTTAERLTADRTADALALQRLLDADHQMLEWQTRETLVDILFEQQYATEEDALMRCRAQGFPLNGQVLAGGGLRLPGLAAGKGKVSAARLRESLAWINRIVRDHGLPVLAGLAGPGQLRLIVHGPTENALEAVFAKLADRVRERRFAGETEPPVLGFGSTIQAIDGIRRSCHEAADVVAASRTADPQPYYRLEDVQIHGFLRLLHEDPRLQNYTDRQLAPLLRLAPAERDLLLVTLRTYLDHGRNKAETARQLHLSRPSLYDRLERIRRILKADIEEPRTALSLQFAIHALDVFART</sequence>
<organism evidence="5 6">
    <name type="scientific">Amycolatopsis panacis</name>
    <dbReference type="NCBI Taxonomy" id="2340917"/>
    <lineage>
        <taxon>Bacteria</taxon>
        <taxon>Bacillati</taxon>
        <taxon>Actinomycetota</taxon>
        <taxon>Actinomycetes</taxon>
        <taxon>Pseudonocardiales</taxon>
        <taxon>Pseudonocardiaceae</taxon>
        <taxon>Amycolatopsis</taxon>
    </lineage>
</organism>
<dbReference type="Proteomes" id="UP000285112">
    <property type="component" value="Unassembled WGS sequence"/>
</dbReference>
<feature type="domain" description="CdaR GGDEF-like" evidence="4">
    <location>
        <begin position="307"/>
        <end position="436"/>
    </location>
</feature>
<evidence type="ECO:0000256" key="1">
    <source>
        <dbReference type="ARBA" id="ARBA00006754"/>
    </source>
</evidence>
<dbReference type="AlphaFoldDB" id="A0A419I7L4"/>
<comment type="caution">
    <text evidence="5">The sequence shown here is derived from an EMBL/GenBank/DDBJ whole genome shotgun (WGS) entry which is preliminary data.</text>
</comment>
<dbReference type="InterPro" id="IPR051448">
    <property type="entry name" value="CdaR-like_regulators"/>
</dbReference>
<feature type="domain" description="PucR C-terminal helix-turn-helix" evidence="3">
    <location>
        <begin position="490"/>
        <end position="548"/>
    </location>
</feature>
<dbReference type="InterPro" id="IPR025736">
    <property type="entry name" value="PucR_C-HTH_dom"/>
</dbReference>
<comment type="similarity">
    <text evidence="1">Belongs to the CdaR family.</text>
</comment>
<evidence type="ECO:0000259" key="2">
    <source>
        <dbReference type="Pfam" id="PF07905"/>
    </source>
</evidence>
<dbReference type="InterPro" id="IPR041522">
    <property type="entry name" value="CdaR_GGDEF"/>
</dbReference>
<gene>
    <name evidence="5" type="ORF">D5S19_08700</name>
</gene>
<dbReference type="EMBL" id="QZFV01000066">
    <property type="protein sequence ID" value="RJQ87869.1"/>
    <property type="molecule type" value="Genomic_DNA"/>
</dbReference>